<evidence type="ECO:0000313" key="3">
    <source>
        <dbReference type="EMBL" id="RFU25614.1"/>
    </source>
</evidence>
<dbReference type="EMBL" id="NCSJ02000320">
    <property type="protein sequence ID" value="RFU25614.1"/>
    <property type="molecule type" value="Genomic_DNA"/>
</dbReference>
<keyword evidence="1" id="KW-0472">Membrane</keyword>
<feature type="non-terminal residue" evidence="3">
    <location>
        <position position="1"/>
    </location>
</feature>
<keyword evidence="2" id="KW-0732">Signal</keyword>
<evidence type="ECO:0000256" key="1">
    <source>
        <dbReference type="SAM" id="Phobius"/>
    </source>
</evidence>
<keyword evidence="4" id="KW-1185">Reference proteome</keyword>
<feature type="transmembrane region" description="Helical" evidence="1">
    <location>
        <begin position="91"/>
        <end position="112"/>
    </location>
</feature>
<evidence type="ECO:0000256" key="2">
    <source>
        <dbReference type="SAM" id="SignalP"/>
    </source>
</evidence>
<feature type="transmembrane region" description="Helical" evidence="1">
    <location>
        <begin position="124"/>
        <end position="144"/>
    </location>
</feature>
<feature type="transmembrane region" description="Helical" evidence="1">
    <location>
        <begin position="200"/>
        <end position="223"/>
    </location>
</feature>
<dbReference type="Proteomes" id="UP000258309">
    <property type="component" value="Unassembled WGS sequence"/>
</dbReference>
<keyword evidence="1" id="KW-1133">Transmembrane helix</keyword>
<feature type="non-terminal residue" evidence="3">
    <location>
        <position position="445"/>
    </location>
</feature>
<gene>
    <name evidence="3" type="ORF">B7463_g10728</name>
</gene>
<organism evidence="3 4">
    <name type="scientific">Scytalidium lignicola</name>
    <name type="common">Hyphomycete</name>
    <dbReference type="NCBI Taxonomy" id="5539"/>
    <lineage>
        <taxon>Eukaryota</taxon>
        <taxon>Fungi</taxon>
        <taxon>Dikarya</taxon>
        <taxon>Ascomycota</taxon>
        <taxon>Pezizomycotina</taxon>
        <taxon>Leotiomycetes</taxon>
        <taxon>Leotiomycetes incertae sedis</taxon>
        <taxon>Scytalidium</taxon>
    </lineage>
</organism>
<feature type="chain" id="PRO_5017767332" evidence="2">
    <location>
        <begin position="17"/>
        <end position="445"/>
    </location>
</feature>
<name>A0A3E2GWR6_SCYLI</name>
<comment type="caution">
    <text evidence="3">The sequence shown here is derived from an EMBL/GenBank/DDBJ whole genome shotgun (WGS) entry which is preliminary data.</text>
</comment>
<protein>
    <submittedName>
        <fullName evidence="3">Uncharacterized protein</fullName>
    </submittedName>
</protein>
<sequence length="445" mass="48945">MHYIATLFLAVQISNAAIGGFVLPARDVSIPASSSPTTSSIPTQSIHIEQAETPTTTSPSSSTSSAKNPPLFLPVTAAPPDTLGIANVSGFYGPGAWASWFLTIVGAWVQVLRRSEEKVDVNTALFLLGTNWAAVDIFRSIHAMRNIQPDQPDYKTEFIKCMGSYGAAITVVFWGTVHALLLTTVTKANFSGRECMNRRLLTLTVGLVLPFIALVASTFGPVLTGLNGNALEYLPALYWMGMGSGTHSITYTPVNVIPFLPLAYWFALADDKTQLLPKRLVKIIKIVNNSDATRIIWGFFGLSSLVSFVVSFIARLATGNGNWEWGMALGILFFVPILIFMVPLVGMIFLPISVVIYIFKGYLHLGSNVSESCFFMPCTPQSISDEDQIYALLAGLFALVGFELLPPILRKLRKEYRDRRLFEEDVKRRLRQAELRRSTSAPLNH</sequence>
<proteinExistence type="predicted"/>
<evidence type="ECO:0000313" key="4">
    <source>
        <dbReference type="Proteomes" id="UP000258309"/>
    </source>
</evidence>
<feature type="signal peptide" evidence="2">
    <location>
        <begin position="1"/>
        <end position="16"/>
    </location>
</feature>
<feature type="transmembrane region" description="Helical" evidence="1">
    <location>
        <begin position="329"/>
        <end position="359"/>
    </location>
</feature>
<feature type="transmembrane region" description="Helical" evidence="1">
    <location>
        <begin position="295"/>
        <end position="317"/>
    </location>
</feature>
<dbReference type="AlphaFoldDB" id="A0A3E2GWR6"/>
<dbReference type="OrthoDB" id="3550824at2759"/>
<accession>A0A3E2GWR6</accession>
<dbReference type="OMA" id="SHHDARI"/>
<reference evidence="3 4" key="1">
    <citation type="submission" date="2018-05" db="EMBL/GenBank/DDBJ databases">
        <title>Draft genome sequence of Scytalidium lignicola DSM 105466, a ubiquitous saprotrophic fungus.</title>
        <authorList>
            <person name="Buettner E."/>
            <person name="Gebauer A.M."/>
            <person name="Hofrichter M."/>
            <person name="Liers C."/>
            <person name="Kellner H."/>
        </authorList>
    </citation>
    <scope>NUCLEOTIDE SEQUENCE [LARGE SCALE GENOMIC DNA]</scope>
    <source>
        <strain evidence="3 4">DSM 105466</strain>
    </source>
</reference>
<feature type="transmembrane region" description="Helical" evidence="1">
    <location>
        <begin position="164"/>
        <end position="188"/>
    </location>
</feature>
<keyword evidence="1" id="KW-0812">Transmembrane</keyword>